<sequence>MQIQVLQVRRAVLRLVAKRDSSTKETELMHRIVQLSEAERHRLVHDFIESTFGAVDANPALVDLLRSTMPNLPDEPTAEQVEAWIELARLVQDTDFRAGIRRMAEHQAAERADGDRTGLHRELTDHVIERVTAAVTAGIQPPSAAAAEIVAELVARYAGTFGKTDSAEYRTDLLTRMEVANDPRVEQYWHLISTINGWPAPPSIAPVFDWLIRSLQHHGRP</sequence>
<name>A0A316FB37_9ACTN</name>
<organism evidence="1 2">
    <name type="scientific">Actinoplanes xinjiangensis</name>
    <dbReference type="NCBI Taxonomy" id="512350"/>
    <lineage>
        <taxon>Bacteria</taxon>
        <taxon>Bacillati</taxon>
        <taxon>Actinomycetota</taxon>
        <taxon>Actinomycetes</taxon>
        <taxon>Micromonosporales</taxon>
        <taxon>Micromonosporaceae</taxon>
        <taxon>Actinoplanes</taxon>
    </lineage>
</organism>
<evidence type="ECO:0000313" key="1">
    <source>
        <dbReference type="EMBL" id="PWK45057.1"/>
    </source>
</evidence>
<evidence type="ECO:0000313" key="2">
    <source>
        <dbReference type="Proteomes" id="UP000245697"/>
    </source>
</evidence>
<accession>A0A316FB37</accession>
<gene>
    <name evidence="1" type="ORF">BC793_11129</name>
</gene>
<dbReference type="EMBL" id="QGGR01000011">
    <property type="protein sequence ID" value="PWK45057.1"/>
    <property type="molecule type" value="Genomic_DNA"/>
</dbReference>
<dbReference type="OrthoDB" id="9809391at2"/>
<dbReference type="Proteomes" id="UP000245697">
    <property type="component" value="Unassembled WGS sequence"/>
</dbReference>
<reference evidence="1 2" key="1">
    <citation type="submission" date="2018-05" db="EMBL/GenBank/DDBJ databases">
        <title>Genomic Encyclopedia of Archaeal and Bacterial Type Strains, Phase II (KMG-II): from individual species to whole genera.</title>
        <authorList>
            <person name="Goeker M."/>
        </authorList>
    </citation>
    <scope>NUCLEOTIDE SEQUENCE [LARGE SCALE GENOMIC DNA]</scope>
    <source>
        <strain evidence="1 2">DSM 45184</strain>
    </source>
</reference>
<keyword evidence="2" id="KW-1185">Reference proteome</keyword>
<dbReference type="AlphaFoldDB" id="A0A316FB37"/>
<comment type="caution">
    <text evidence="1">The sequence shown here is derived from an EMBL/GenBank/DDBJ whole genome shotgun (WGS) entry which is preliminary data.</text>
</comment>
<proteinExistence type="predicted"/>
<protein>
    <submittedName>
        <fullName evidence="1">Uncharacterized protein</fullName>
    </submittedName>
</protein>
<dbReference type="RefSeq" id="WP_109595917.1">
    <property type="nucleotide sequence ID" value="NZ_BONA01000061.1"/>
</dbReference>